<evidence type="ECO:0000256" key="2">
    <source>
        <dbReference type="SAM" id="Phobius"/>
    </source>
</evidence>
<evidence type="ECO:0000256" key="1">
    <source>
        <dbReference type="SAM" id="MobiDB-lite"/>
    </source>
</evidence>
<comment type="caution">
    <text evidence="3">The sequence shown here is derived from an EMBL/GenBank/DDBJ whole genome shotgun (WGS) entry which is preliminary data.</text>
</comment>
<protein>
    <submittedName>
        <fullName evidence="3">Mid2 domain-containing protein</fullName>
    </submittedName>
</protein>
<feature type="transmembrane region" description="Helical" evidence="2">
    <location>
        <begin position="223"/>
        <end position="244"/>
    </location>
</feature>
<dbReference type="Proteomes" id="UP001465668">
    <property type="component" value="Unassembled WGS sequence"/>
</dbReference>
<keyword evidence="2" id="KW-0812">Transmembrane</keyword>
<reference evidence="3 4" key="1">
    <citation type="submission" date="2024-02" db="EMBL/GenBank/DDBJ databases">
        <title>First draft genome assembly of two strains of Seiridium cardinale.</title>
        <authorList>
            <person name="Emiliani G."/>
            <person name="Scali E."/>
        </authorList>
    </citation>
    <scope>NUCLEOTIDE SEQUENCE [LARGE SCALE GENOMIC DNA]</scope>
    <source>
        <strain evidence="3 4">BM-138-000479</strain>
    </source>
</reference>
<feature type="region of interest" description="Disordered" evidence="1">
    <location>
        <begin position="252"/>
        <end position="283"/>
    </location>
</feature>
<evidence type="ECO:0000313" key="4">
    <source>
        <dbReference type="Proteomes" id="UP001465668"/>
    </source>
</evidence>
<dbReference type="EMBL" id="JARVKM010000023">
    <property type="protein sequence ID" value="KAK9777080.1"/>
    <property type="molecule type" value="Genomic_DNA"/>
</dbReference>
<keyword evidence="4" id="KW-1185">Reference proteome</keyword>
<sequence>MPTTTSTLIGALTTTYTPSGSICGSIHYDTNPTPPGWYVLGAIAEDSTSCMPTGFTRAAQYYYSPGICPSSYTPACWSVETTESVLTTKATCCPTGYTCKQNRGSNIYGCTSAVTEDTTFTLLSVSFGTITAASTTSYGAVSGTITTAVSASDTYINAYGVIVARQSTDPPFTSAATTTTSNTGASNTNSIASETTAAASTTAASSSSSTSSSSARLSTGAKAGIGVGVALAAIAMLALVFIIFRKKRKAKNSSAVGTEGNPEVHHYTDPSVPQQPFLPSSVPPYSEQAYAAPYKNQRPGYDHQVSELSHDAFISELPANNWNTAEMPGDSRYHK</sequence>
<accession>A0ABR2XTQ7</accession>
<keyword evidence="2" id="KW-1133">Transmembrane helix</keyword>
<proteinExistence type="predicted"/>
<keyword evidence="2" id="KW-0472">Membrane</keyword>
<name>A0ABR2XTQ7_9PEZI</name>
<evidence type="ECO:0000313" key="3">
    <source>
        <dbReference type="EMBL" id="KAK9777080.1"/>
    </source>
</evidence>
<gene>
    <name evidence="3" type="ORF">SCAR479_06148</name>
</gene>
<organism evidence="3 4">
    <name type="scientific">Seiridium cardinale</name>
    <dbReference type="NCBI Taxonomy" id="138064"/>
    <lineage>
        <taxon>Eukaryota</taxon>
        <taxon>Fungi</taxon>
        <taxon>Dikarya</taxon>
        <taxon>Ascomycota</taxon>
        <taxon>Pezizomycotina</taxon>
        <taxon>Sordariomycetes</taxon>
        <taxon>Xylariomycetidae</taxon>
        <taxon>Amphisphaeriales</taxon>
        <taxon>Sporocadaceae</taxon>
        <taxon>Seiridium</taxon>
    </lineage>
</organism>